<organism evidence="6 7">
    <name type="scientific">Aspergillus glaucus CBS 516.65</name>
    <dbReference type="NCBI Taxonomy" id="1160497"/>
    <lineage>
        <taxon>Eukaryota</taxon>
        <taxon>Fungi</taxon>
        <taxon>Dikarya</taxon>
        <taxon>Ascomycota</taxon>
        <taxon>Pezizomycotina</taxon>
        <taxon>Eurotiomycetes</taxon>
        <taxon>Eurotiomycetidae</taxon>
        <taxon>Eurotiales</taxon>
        <taxon>Aspergillaceae</taxon>
        <taxon>Aspergillus</taxon>
        <taxon>Aspergillus subgen. Aspergillus</taxon>
    </lineage>
</organism>
<proteinExistence type="inferred from homology"/>
<keyword evidence="5" id="KW-0325">Glycoprotein</keyword>
<dbReference type="RefSeq" id="XP_022405291.1">
    <property type="nucleotide sequence ID" value="XM_022545561.1"/>
</dbReference>
<dbReference type="PANTHER" id="PTHR13234">
    <property type="entry name" value="GAMMA-INTERFERON INDUCIBLE LYSOSOMAL THIOL REDUCTASE GILT"/>
    <property type="match status" value="1"/>
</dbReference>
<evidence type="ECO:0000256" key="3">
    <source>
        <dbReference type="ARBA" id="ARBA00022525"/>
    </source>
</evidence>
<dbReference type="OrthoDB" id="958254at2759"/>
<gene>
    <name evidence="6" type="ORF">ASPGLDRAFT_42198</name>
</gene>
<evidence type="ECO:0000256" key="2">
    <source>
        <dbReference type="ARBA" id="ARBA00005679"/>
    </source>
</evidence>
<dbReference type="EMBL" id="KV878889">
    <property type="protein sequence ID" value="OJJ88615.1"/>
    <property type="molecule type" value="Genomic_DNA"/>
</dbReference>
<dbReference type="GO" id="GO:0005576">
    <property type="term" value="C:extracellular region"/>
    <property type="evidence" value="ECO:0007669"/>
    <property type="project" value="UniProtKB-SubCell"/>
</dbReference>
<name>A0A1L9VXI6_ASPGL</name>
<keyword evidence="3" id="KW-0964">Secreted</keyword>
<evidence type="ECO:0000256" key="1">
    <source>
        <dbReference type="ARBA" id="ARBA00004613"/>
    </source>
</evidence>
<dbReference type="PANTHER" id="PTHR13234:SF8">
    <property type="entry name" value="GAMMA-INTERFERON-INDUCIBLE LYSOSOMAL THIOL REDUCTASE"/>
    <property type="match status" value="1"/>
</dbReference>
<reference evidence="7" key="1">
    <citation type="journal article" date="2017" name="Genome Biol.">
        <title>Comparative genomics reveals high biological diversity and specific adaptations in the industrially and medically important fungal genus Aspergillus.</title>
        <authorList>
            <person name="de Vries R.P."/>
            <person name="Riley R."/>
            <person name="Wiebenga A."/>
            <person name="Aguilar-Osorio G."/>
            <person name="Amillis S."/>
            <person name="Uchima C.A."/>
            <person name="Anderluh G."/>
            <person name="Asadollahi M."/>
            <person name="Askin M."/>
            <person name="Barry K."/>
            <person name="Battaglia E."/>
            <person name="Bayram O."/>
            <person name="Benocci T."/>
            <person name="Braus-Stromeyer S.A."/>
            <person name="Caldana C."/>
            <person name="Canovas D."/>
            <person name="Cerqueira G.C."/>
            <person name="Chen F."/>
            <person name="Chen W."/>
            <person name="Choi C."/>
            <person name="Clum A."/>
            <person name="Dos Santos R.A."/>
            <person name="Damasio A.R."/>
            <person name="Diallinas G."/>
            <person name="Emri T."/>
            <person name="Fekete E."/>
            <person name="Flipphi M."/>
            <person name="Freyberg S."/>
            <person name="Gallo A."/>
            <person name="Gournas C."/>
            <person name="Habgood R."/>
            <person name="Hainaut M."/>
            <person name="Harispe M.L."/>
            <person name="Henrissat B."/>
            <person name="Hilden K.S."/>
            <person name="Hope R."/>
            <person name="Hossain A."/>
            <person name="Karabika E."/>
            <person name="Karaffa L."/>
            <person name="Karanyi Z."/>
            <person name="Krasevec N."/>
            <person name="Kuo A."/>
            <person name="Kusch H."/>
            <person name="LaButti K."/>
            <person name="Lagendijk E.L."/>
            <person name="Lapidus A."/>
            <person name="Levasseur A."/>
            <person name="Lindquist E."/>
            <person name="Lipzen A."/>
            <person name="Logrieco A.F."/>
            <person name="MacCabe A."/>
            <person name="Maekelae M.R."/>
            <person name="Malavazi I."/>
            <person name="Melin P."/>
            <person name="Meyer V."/>
            <person name="Mielnichuk N."/>
            <person name="Miskei M."/>
            <person name="Molnar A.P."/>
            <person name="Mule G."/>
            <person name="Ngan C.Y."/>
            <person name="Orejas M."/>
            <person name="Orosz E."/>
            <person name="Ouedraogo J.P."/>
            <person name="Overkamp K.M."/>
            <person name="Park H.-S."/>
            <person name="Perrone G."/>
            <person name="Piumi F."/>
            <person name="Punt P.J."/>
            <person name="Ram A.F."/>
            <person name="Ramon A."/>
            <person name="Rauscher S."/>
            <person name="Record E."/>
            <person name="Riano-Pachon D.M."/>
            <person name="Robert V."/>
            <person name="Roehrig J."/>
            <person name="Ruller R."/>
            <person name="Salamov A."/>
            <person name="Salih N.S."/>
            <person name="Samson R.A."/>
            <person name="Sandor E."/>
            <person name="Sanguinetti M."/>
            <person name="Schuetze T."/>
            <person name="Sepcic K."/>
            <person name="Shelest E."/>
            <person name="Sherlock G."/>
            <person name="Sophianopoulou V."/>
            <person name="Squina F.M."/>
            <person name="Sun H."/>
            <person name="Susca A."/>
            <person name="Todd R.B."/>
            <person name="Tsang A."/>
            <person name="Unkles S.E."/>
            <person name="van de Wiele N."/>
            <person name="van Rossen-Uffink D."/>
            <person name="Oliveira J.V."/>
            <person name="Vesth T.C."/>
            <person name="Visser J."/>
            <person name="Yu J.-H."/>
            <person name="Zhou M."/>
            <person name="Andersen M.R."/>
            <person name="Archer D.B."/>
            <person name="Baker S.E."/>
            <person name="Benoit I."/>
            <person name="Brakhage A.A."/>
            <person name="Braus G.H."/>
            <person name="Fischer R."/>
            <person name="Frisvad J.C."/>
            <person name="Goldman G.H."/>
            <person name="Houbraken J."/>
            <person name="Oakley B."/>
            <person name="Pocsi I."/>
            <person name="Scazzocchio C."/>
            <person name="Seiboth B."/>
            <person name="vanKuyk P.A."/>
            <person name="Wortman J."/>
            <person name="Dyer P.S."/>
            <person name="Grigoriev I.V."/>
        </authorList>
    </citation>
    <scope>NUCLEOTIDE SEQUENCE [LARGE SCALE GENOMIC DNA]</scope>
    <source>
        <strain evidence="7">CBS 516.65</strain>
    </source>
</reference>
<dbReference type="InterPro" id="IPR004911">
    <property type="entry name" value="Interferon-induced_GILT"/>
</dbReference>
<evidence type="ECO:0000256" key="4">
    <source>
        <dbReference type="ARBA" id="ARBA00022729"/>
    </source>
</evidence>
<accession>A0A1L9VXI6</accession>
<dbReference type="GO" id="GO:0016671">
    <property type="term" value="F:oxidoreductase activity, acting on a sulfur group of donors, disulfide as acceptor"/>
    <property type="evidence" value="ECO:0007669"/>
    <property type="project" value="InterPro"/>
</dbReference>
<protein>
    <recommendedName>
        <fullName evidence="8">Gamma interferon inducible lysosomal thiol reductase GILT</fullName>
    </recommendedName>
</protein>
<evidence type="ECO:0000256" key="5">
    <source>
        <dbReference type="ARBA" id="ARBA00023180"/>
    </source>
</evidence>
<keyword evidence="7" id="KW-1185">Reference proteome</keyword>
<evidence type="ECO:0000313" key="6">
    <source>
        <dbReference type="EMBL" id="OJJ88615.1"/>
    </source>
</evidence>
<comment type="subcellular location">
    <subcellularLocation>
        <location evidence="1">Secreted</location>
    </subcellularLocation>
</comment>
<sequence length="297" mass="32525">MTTVIMEKLPLHAYDVPTTDSAVPSQPPRRHRVIAGLGRSLATLLLCFCAYVWINELLPETGSENDFFRSASTGPESQPKLSDNQKVPLQAHVMSKCPDARDCLRQLVVPAMEQVSDLVDFDLDFIASVSNQSSAIECKHGPEECIGDILILCAANLPFPPDAGEVTPDTPRTPTIRSLGFATCLISEYARIPEREFVEQCALEHGIDFHSLNECASQQEDDPGDGQHPPLSGIALLRKSALHSAELGVTTSCTVRVDDSVWCVRDDGSWKDCGKDEENSKVSSLAEEVKKRYEGNN</sequence>
<comment type="similarity">
    <text evidence="2">Belongs to the GILT family.</text>
</comment>
<dbReference type="VEuPathDB" id="FungiDB:ASPGLDRAFT_42198"/>
<evidence type="ECO:0008006" key="8">
    <source>
        <dbReference type="Google" id="ProtNLM"/>
    </source>
</evidence>
<evidence type="ECO:0000313" key="7">
    <source>
        <dbReference type="Proteomes" id="UP000184300"/>
    </source>
</evidence>
<dbReference type="GeneID" id="34461822"/>
<dbReference type="AlphaFoldDB" id="A0A1L9VXI6"/>
<dbReference type="Proteomes" id="UP000184300">
    <property type="component" value="Unassembled WGS sequence"/>
</dbReference>
<keyword evidence="4" id="KW-0732">Signal</keyword>
<dbReference type="STRING" id="1160497.A0A1L9VXI6"/>
<dbReference type="Pfam" id="PF03227">
    <property type="entry name" value="GILT"/>
    <property type="match status" value="1"/>
</dbReference>